<reference evidence="1" key="2">
    <citation type="submission" date="2014-07" db="EMBL/GenBank/DDBJ databases">
        <authorList>
            <person name="Hull J."/>
        </authorList>
    </citation>
    <scope>NUCLEOTIDE SEQUENCE</scope>
</reference>
<dbReference type="EMBL" id="GBHO01004733">
    <property type="protein sequence ID" value="JAG38871.1"/>
    <property type="molecule type" value="Transcribed_RNA"/>
</dbReference>
<evidence type="ECO:0000313" key="1">
    <source>
        <dbReference type="EMBL" id="JAG38871.1"/>
    </source>
</evidence>
<feature type="non-terminal residue" evidence="1">
    <location>
        <position position="131"/>
    </location>
</feature>
<feature type="non-terminal residue" evidence="1">
    <location>
        <position position="1"/>
    </location>
</feature>
<organism evidence="1">
    <name type="scientific">Lygus hesperus</name>
    <name type="common">Western plant bug</name>
    <dbReference type="NCBI Taxonomy" id="30085"/>
    <lineage>
        <taxon>Eukaryota</taxon>
        <taxon>Metazoa</taxon>
        <taxon>Ecdysozoa</taxon>
        <taxon>Arthropoda</taxon>
        <taxon>Hexapoda</taxon>
        <taxon>Insecta</taxon>
        <taxon>Pterygota</taxon>
        <taxon>Neoptera</taxon>
        <taxon>Paraneoptera</taxon>
        <taxon>Hemiptera</taxon>
        <taxon>Heteroptera</taxon>
        <taxon>Panheteroptera</taxon>
        <taxon>Cimicomorpha</taxon>
        <taxon>Miridae</taxon>
        <taxon>Mirini</taxon>
        <taxon>Lygus</taxon>
    </lineage>
</organism>
<protein>
    <submittedName>
        <fullName evidence="1">Autophagy-related protein 13</fullName>
    </submittedName>
</protein>
<dbReference type="AlphaFoldDB" id="A0A0A9Z4R7"/>
<accession>A0A0A9Z4R7</accession>
<reference evidence="1" key="1">
    <citation type="journal article" date="2014" name="PLoS ONE">
        <title>Transcriptome-Based Identification of ABC Transporters in the Western Tarnished Plant Bug Lygus hesperus.</title>
        <authorList>
            <person name="Hull J.J."/>
            <person name="Chaney K."/>
            <person name="Geib S.M."/>
            <person name="Fabrick J.A."/>
            <person name="Brent C.S."/>
            <person name="Walsh D."/>
            <person name="Lavine L.C."/>
        </authorList>
    </citation>
    <scope>NUCLEOTIDE SEQUENCE</scope>
</reference>
<proteinExistence type="predicted"/>
<sequence>RHIVITHLELESKEELVVTRDVCIDERVKQIVVDMKTESRIHRRNDEYPLRMLHLDIYHASYRPLLFSCIRNSEYELLMLYQLVNENRLLCQIDALLELRSAYTADYALSLNSITTLRHVLLQTLCSMVLG</sequence>
<gene>
    <name evidence="1" type="primary">ATG13</name>
    <name evidence="1" type="ORF">CM83_105285</name>
</gene>
<name>A0A0A9Z4R7_LYGHE</name>